<comment type="similarity">
    <text evidence="2">Belongs to the prenylcysteine oxidase family.</text>
</comment>
<evidence type="ECO:0000256" key="7">
    <source>
        <dbReference type="ARBA" id="ARBA00023180"/>
    </source>
</evidence>
<feature type="signal peptide" evidence="9">
    <location>
        <begin position="1"/>
        <end position="19"/>
    </location>
</feature>
<dbReference type="InterPro" id="IPR010795">
    <property type="entry name" value="Prenylcys_lyase"/>
</dbReference>
<dbReference type="GO" id="GO:0001735">
    <property type="term" value="F:prenylcysteine oxidase activity"/>
    <property type="evidence" value="ECO:0007669"/>
    <property type="project" value="InterPro"/>
</dbReference>
<dbReference type="PANTHER" id="PTHR15944">
    <property type="entry name" value="FARNESYLCYSTEINE LYASE"/>
    <property type="match status" value="1"/>
</dbReference>
<dbReference type="PANTHER" id="PTHR15944:SF0">
    <property type="entry name" value="PRENYLCYSTEINE LYASE DOMAIN-CONTAINING PROTEIN"/>
    <property type="match status" value="1"/>
</dbReference>
<name>A0A8K0TET3_9PEZI</name>
<dbReference type="PIRSF" id="PIRSF036292">
    <property type="entry name" value="Prenylcysteine_oxidase"/>
    <property type="match status" value="1"/>
</dbReference>
<feature type="domain" description="Prenylcysteine lyase" evidence="10">
    <location>
        <begin position="136"/>
        <end position="536"/>
    </location>
</feature>
<keyword evidence="7" id="KW-0325">Glycoprotein</keyword>
<dbReference type="AlphaFoldDB" id="A0A8K0TET3"/>
<dbReference type="InterPro" id="IPR017046">
    <property type="entry name" value="Prenylcysteine_Oxase1"/>
</dbReference>
<dbReference type="Proteomes" id="UP000813385">
    <property type="component" value="Unassembled WGS sequence"/>
</dbReference>
<accession>A0A8K0TET3</accession>
<reference evidence="11" key="1">
    <citation type="journal article" date="2021" name="Nat. Commun.">
        <title>Genetic determinants of endophytism in the Arabidopsis root mycobiome.</title>
        <authorList>
            <person name="Mesny F."/>
            <person name="Miyauchi S."/>
            <person name="Thiergart T."/>
            <person name="Pickel B."/>
            <person name="Atanasova L."/>
            <person name="Karlsson M."/>
            <person name="Huettel B."/>
            <person name="Barry K.W."/>
            <person name="Haridas S."/>
            <person name="Chen C."/>
            <person name="Bauer D."/>
            <person name="Andreopoulos W."/>
            <person name="Pangilinan J."/>
            <person name="LaButti K."/>
            <person name="Riley R."/>
            <person name="Lipzen A."/>
            <person name="Clum A."/>
            <person name="Drula E."/>
            <person name="Henrissat B."/>
            <person name="Kohler A."/>
            <person name="Grigoriev I.V."/>
            <person name="Martin F.M."/>
            <person name="Hacquard S."/>
        </authorList>
    </citation>
    <scope>NUCLEOTIDE SEQUENCE</scope>
    <source>
        <strain evidence="11">MPI-CAGE-AT-0016</strain>
    </source>
</reference>
<comment type="caution">
    <text evidence="11">The sequence shown here is derived from an EMBL/GenBank/DDBJ whole genome shotgun (WGS) entry which is preliminary data.</text>
</comment>
<evidence type="ECO:0000256" key="6">
    <source>
        <dbReference type="ARBA" id="ARBA00023002"/>
    </source>
</evidence>
<evidence type="ECO:0000256" key="1">
    <source>
        <dbReference type="ARBA" id="ARBA00001974"/>
    </source>
</evidence>
<keyword evidence="4 9" id="KW-0732">Signal</keyword>
<keyword evidence="12" id="KW-1185">Reference proteome</keyword>
<evidence type="ECO:0000313" key="12">
    <source>
        <dbReference type="Proteomes" id="UP000813385"/>
    </source>
</evidence>
<evidence type="ECO:0000256" key="4">
    <source>
        <dbReference type="ARBA" id="ARBA00022729"/>
    </source>
</evidence>
<evidence type="ECO:0000259" key="10">
    <source>
        <dbReference type="Pfam" id="PF07156"/>
    </source>
</evidence>
<dbReference type="OrthoDB" id="437369at2759"/>
<feature type="region of interest" description="Disordered" evidence="8">
    <location>
        <begin position="544"/>
        <end position="576"/>
    </location>
</feature>
<dbReference type="Gene3D" id="3.50.50.60">
    <property type="entry name" value="FAD/NAD(P)-binding domain"/>
    <property type="match status" value="1"/>
</dbReference>
<evidence type="ECO:0000256" key="5">
    <source>
        <dbReference type="ARBA" id="ARBA00022827"/>
    </source>
</evidence>
<protein>
    <submittedName>
        <fullName evidence="11">Prenylcysteine oxidase</fullName>
    </submittedName>
</protein>
<evidence type="ECO:0000256" key="8">
    <source>
        <dbReference type="SAM" id="MobiDB-lite"/>
    </source>
</evidence>
<keyword evidence="6" id="KW-0560">Oxidoreductase</keyword>
<evidence type="ECO:0000256" key="3">
    <source>
        <dbReference type="ARBA" id="ARBA00022630"/>
    </source>
</evidence>
<dbReference type="GO" id="GO:0030327">
    <property type="term" value="P:prenylated protein catabolic process"/>
    <property type="evidence" value="ECO:0007669"/>
    <property type="project" value="TreeGrafter"/>
</dbReference>
<evidence type="ECO:0000256" key="9">
    <source>
        <dbReference type="SAM" id="SignalP"/>
    </source>
</evidence>
<dbReference type="EMBL" id="JAGPXD010000003">
    <property type="protein sequence ID" value="KAH7362107.1"/>
    <property type="molecule type" value="Genomic_DNA"/>
</dbReference>
<evidence type="ECO:0000313" key="11">
    <source>
        <dbReference type="EMBL" id="KAH7362107.1"/>
    </source>
</evidence>
<dbReference type="Pfam" id="PF07156">
    <property type="entry name" value="Prenylcys_lyase"/>
    <property type="match status" value="1"/>
</dbReference>
<organism evidence="11 12">
    <name type="scientific">Plectosphaerella cucumerina</name>
    <dbReference type="NCBI Taxonomy" id="40658"/>
    <lineage>
        <taxon>Eukaryota</taxon>
        <taxon>Fungi</taxon>
        <taxon>Dikarya</taxon>
        <taxon>Ascomycota</taxon>
        <taxon>Pezizomycotina</taxon>
        <taxon>Sordariomycetes</taxon>
        <taxon>Hypocreomycetidae</taxon>
        <taxon>Glomerellales</taxon>
        <taxon>Plectosphaerellaceae</taxon>
        <taxon>Plectosphaerella</taxon>
    </lineage>
</organism>
<feature type="compositionally biased region" description="Basic and acidic residues" evidence="8">
    <location>
        <begin position="544"/>
        <end position="556"/>
    </location>
</feature>
<evidence type="ECO:0000256" key="2">
    <source>
        <dbReference type="ARBA" id="ARBA00009967"/>
    </source>
</evidence>
<proteinExistence type="inferred from homology"/>
<dbReference type="InterPro" id="IPR036188">
    <property type="entry name" value="FAD/NAD-bd_sf"/>
</dbReference>
<dbReference type="GO" id="GO:0030328">
    <property type="term" value="P:prenylcysteine catabolic process"/>
    <property type="evidence" value="ECO:0007669"/>
    <property type="project" value="InterPro"/>
</dbReference>
<keyword evidence="3" id="KW-0285">Flavoprotein</keyword>
<feature type="chain" id="PRO_5035467711" evidence="9">
    <location>
        <begin position="20"/>
        <end position="576"/>
    </location>
</feature>
<keyword evidence="5" id="KW-0274">FAD</keyword>
<gene>
    <name evidence="11" type="ORF">B0T11DRAFT_255536</name>
</gene>
<comment type="cofactor">
    <cofactor evidence="1">
        <name>FAD</name>
        <dbReference type="ChEBI" id="CHEBI:57692"/>
    </cofactor>
</comment>
<sequence length="576" mass="62775">MFFSKLSTILSALSITAPAAEVPEHELVKQVAIIGAGPGGAAAAYFLHKFAEEEGFRVNITVFEKSDRIGGRTLTVDAYGNASEPVELGASIFVKENHILVNATRDFDLSVKEPEVGTGDLLGIWNGESFVYTQDDRSYGWWNLAKLFWKYGMAPYKAQKLVRATVATFLKLYEEPHFPFKSLTERAFQLGLLDITAVPGTEFLSQNDISEAFAHDIIQAATRVNYASNLGFIHGLETMVSMAPEGAMQVVGGNWRIFSQMLQHSNATVYQDTTVAHIGLRNKTDPAAPPKYLISTEAAKVGHDLPVDAEMSDDESVLRDQYAVAFDNVIVAAPWQYAGIATDDGLLEHTVDEIPYTKLHVTLFASPFLLSPAYFGLPPGSVTPDSVLTTLGPQDKPEEGAAGVGKAGFYSLSTLRTITNPKTQKQEYLYKLFSAEEVTSKFLSEVLGAEVPATFISTETPADSDEAKVEPISWIHPHVFHSYPILYPRVSFQDPILADGLYYTPGVESFISTMETSALMGKNVARLIADELAAELAAQKEAEAAKEEAEKKESVGKGESLGQQILGGDEIIPDEL</sequence>
<dbReference type="Pfam" id="PF13450">
    <property type="entry name" value="NAD_binding_8"/>
    <property type="match status" value="1"/>
</dbReference>
<dbReference type="SUPFAM" id="SSF51905">
    <property type="entry name" value="FAD/NAD(P)-binding domain"/>
    <property type="match status" value="1"/>
</dbReference>